<feature type="transmembrane region" description="Helical" evidence="1">
    <location>
        <begin position="124"/>
        <end position="154"/>
    </location>
</feature>
<dbReference type="OrthoDB" id="162617at2"/>
<organism evidence="2 3">
    <name type="scientific">Bellilinea caldifistulae</name>
    <dbReference type="NCBI Taxonomy" id="360411"/>
    <lineage>
        <taxon>Bacteria</taxon>
        <taxon>Bacillati</taxon>
        <taxon>Chloroflexota</taxon>
        <taxon>Anaerolineae</taxon>
        <taxon>Anaerolineales</taxon>
        <taxon>Anaerolineaceae</taxon>
        <taxon>Bellilinea</taxon>
    </lineage>
</organism>
<feature type="transmembrane region" description="Helical" evidence="1">
    <location>
        <begin position="318"/>
        <end position="348"/>
    </location>
</feature>
<feature type="transmembrane region" description="Helical" evidence="1">
    <location>
        <begin position="160"/>
        <end position="179"/>
    </location>
</feature>
<feature type="transmembrane region" description="Helical" evidence="1">
    <location>
        <begin position="191"/>
        <end position="212"/>
    </location>
</feature>
<feature type="transmembrane region" description="Helical" evidence="1">
    <location>
        <begin position="14"/>
        <end position="36"/>
    </location>
</feature>
<feature type="transmembrane region" description="Helical" evidence="1">
    <location>
        <begin position="294"/>
        <end position="312"/>
    </location>
</feature>
<evidence type="ECO:0000313" key="2">
    <source>
        <dbReference type="EMBL" id="KPL75919.1"/>
    </source>
</evidence>
<evidence type="ECO:0008006" key="4">
    <source>
        <dbReference type="Google" id="ProtNLM"/>
    </source>
</evidence>
<gene>
    <name evidence="2" type="ORF">AC812_08120</name>
</gene>
<dbReference type="RefSeq" id="WP_061918324.1">
    <property type="nucleotide sequence ID" value="NZ_LGHJ01000013.1"/>
</dbReference>
<keyword evidence="3" id="KW-1185">Reference proteome</keyword>
<dbReference type="AlphaFoldDB" id="A0A0P6XJK5"/>
<evidence type="ECO:0000313" key="3">
    <source>
        <dbReference type="Proteomes" id="UP000050514"/>
    </source>
</evidence>
<dbReference type="STRING" id="360411.AC812_08120"/>
<feature type="transmembrane region" description="Helical" evidence="1">
    <location>
        <begin position="360"/>
        <end position="383"/>
    </location>
</feature>
<dbReference type="EMBL" id="LGHJ01000013">
    <property type="protein sequence ID" value="KPL75919.1"/>
    <property type="molecule type" value="Genomic_DNA"/>
</dbReference>
<name>A0A0P6XJK5_9CHLR</name>
<keyword evidence="1" id="KW-0472">Membrane</keyword>
<feature type="transmembrane region" description="Helical" evidence="1">
    <location>
        <begin position="267"/>
        <end position="287"/>
    </location>
</feature>
<keyword evidence="1" id="KW-0812">Transmembrane</keyword>
<protein>
    <recommendedName>
        <fullName evidence="4">DUF2029 domain-containing protein</fullName>
    </recommendedName>
</protein>
<feature type="transmembrane region" description="Helical" evidence="1">
    <location>
        <begin position="83"/>
        <end position="104"/>
    </location>
</feature>
<keyword evidence="1" id="KW-1133">Transmembrane helix</keyword>
<evidence type="ECO:0000256" key="1">
    <source>
        <dbReference type="SAM" id="Phobius"/>
    </source>
</evidence>
<reference evidence="2 3" key="1">
    <citation type="submission" date="2015-07" db="EMBL/GenBank/DDBJ databases">
        <title>Draft genome of Bellilinea caldifistulae DSM 17877.</title>
        <authorList>
            <person name="Hemp J."/>
            <person name="Ward L.M."/>
            <person name="Pace L.A."/>
            <person name="Fischer W.W."/>
        </authorList>
    </citation>
    <scope>NUCLEOTIDE SEQUENCE [LARGE SCALE GENOMIC DNA]</scope>
    <source>
        <strain evidence="2 3">GOMI-1</strain>
    </source>
</reference>
<sequence>MASDQEWIKENKHYLLPFLFFFSRIILFLTLVPYGYYGIGDLDVYREWTALPGWPYLDYWVEYPPLFPFLSEILFRVVGEQSFLYDFLMALVLAFAGAVTLFLFQKIASRLYDDRVSQIRSLILFGILVVLPYTWWYADLITLALMMAGIWSILEKKDKFAGLWIGLGMLAKWFPVFLLPALIRQRSLKNIFQLTSIALVVVLIVFAILYVVSPEMTTASLMAQPARSSWQTIWALMDRNLTTGAYLTTEQRLDPVQSTIPTRNPPVVPPLLTLPIFCGIGIILLAQQSQTSDFNYLMNIGVVWILFLLWSPGWSSQWVLYILPLLLLTLPLSTGVLLSLLLVTINLIEFPFLLGRNVPASLWVLVPIRTLMLIIMLILWLMMPKYIPEQFQHTR</sequence>
<accession>A0A0P6XJK5</accession>
<proteinExistence type="predicted"/>
<comment type="caution">
    <text evidence="2">The sequence shown here is derived from an EMBL/GenBank/DDBJ whole genome shotgun (WGS) entry which is preliminary data.</text>
</comment>
<dbReference type="Proteomes" id="UP000050514">
    <property type="component" value="Unassembled WGS sequence"/>
</dbReference>